<name>A0AAV4Y6D1_CAEEX</name>
<evidence type="ECO:0000256" key="1">
    <source>
        <dbReference type="SAM" id="MobiDB-lite"/>
    </source>
</evidence>
<protein>
    <submittedName>
        <fullName evidence="2">Uncharacterized protein</fullName>
    </submittedName>
</protein>
<keyword evidence="3" id="KW-1185">Reference proteome</keyword>
<feature type="compositionally biased region" description="Polar residues" evidence="1">
    <location>
        <begin position="67"/>
        <end position="79"/>
    </location>
</feature>
<gene>
    <name evidence="2" type="ORF">CEXT_769151</name>
</gene>
<accession>A0AAV4Y6D1</accession>
<sequence>MYLVVSCWFRWEMSGHHRFQTVKGHEVCGRIVPGSSRSVPSSGCLAGIRMGTLSVLSSCHGVRLGTSEDSAMQMSQGQGSPRGLQRPMKHGRPA</sequence>
<evidence type="ECO:0000313" key="2">
    <source>
        <dbReference type="EMBL" id="GIZ02449.1"/>
    </source>
</evidence>
<proteinExistence type="predicted"/>
<comment type="caution">
    <text evidence="2">The sequence shown here is derived from an EMBL/GenBank/DDBJ whole genome shotgun (WGS) entry which is preliminary data.</text>
</comment>
<reference evidence="2 3" key="1">
    <citation type="submission" date="2021-06" db="EMBL/GenBank/DDBJ databases">
        <title>Caerostris extrusa draft genome.</title>
        <authorList>
            <person name="Kono N."/>
            <person name="Arakawa K."/>
        </authorList>
    </citation>
    <scope>NUCLEOTIDE SEQUENCE [LARGE SCALE GENOMIC DNA]</scope>
</reference>
<evidence type="ECO:0000313" key="3">
    <source>
        <dbReference type="Proteomes" id="UP001054945"/>
    </source>
</evidence>
<feature type="region of interest" description="Disordered" evidence="1">
    <location>
        <begin position="67"/>
        <end position="94"/>
    </location>
</feature>
<dbReference type="AlphaFoldDB" id="A0AAV4Y6D1"/>
<dbReference type="Proteomes" id="UP001054945">
    <property type="component" value="Unassembled WGS sequence"/>
</dbReference>
<organism evidence="2 3">
    <name type="scientific">Caerostris extrusa</name>
    <name type="common">Bark spider</name>
    <name type="synonym">Caerostris bankana</name>
    <dbReference type="NCBI Taxonomy" id="172846"/>
    <lineage>
        <taxon>Eukaryota</taxon>
        <taxon>Metazoa</taxon>
        <taxon>Ecdysozoa</taxon>
        <taxon>Arthropoda</taxon>
        <taxon>Chelicerata</taxon>
        <taxon>Arachnida</taxon>
        <taxon>Araneae</taxon>
        <taxon>Araneomorphae</taxon>
        <taxon>Entelegynae</taxon>
        <taxon>Araneoidea</taxon>
        <taxon>Araneidae</taxon>
        <taxon>Caerostris</taxon>
    </lineage>
</organism>
<dbReference type="EMBL" id="BPLR01001460">
    <property type="protein sequence ID" value="GIZ02449.1"/>
    <property type="molecule type" value="Genomic_DNA"/>
</dbReference>